<dbReference type="InterPro" id="IPR018106">
    <property type="entry name" value="CAP_CS_N"/>
</dbReference>
<organism evidence="7 8">
    <name type="scientific">Didymella exigua CBS 183.55</name>
    <dbReference type="NCBI Taxonomy" id="1150837"/>
    <lineage>
        <taxon>Eukaryota</taxon>
        <taxon>Fungi</taxon>
        <taxon>Dikarya</taxon>
        <taxon>Ascomycota</taxon>
        <taxon>Pezizomycotina</taxon>
        <taxon>Dothideomycetes</taxon>
        <taxon>Pleosporomycetidae</taxon>
        <taxon>Pleosporales</taxon>
        <taxon>Pleosporineae</taxon>
        <taxon>Didymellaceae</taxon>
        <taxon>Didymella</taxon>
    </lineage>
</organism>
<dbReference type="PROSITE" id="PS01088">
    <property type="entry name" value="CAP_1"/>
    <property type="match status" value="1"/>
</dbReference>
<dbReference type="AlphaFoldDB" id="A0A6A5RP60"/>
<feature type="region of interest" description="Disordered" evidence="5">
    <location>
        <begin position="250"/>
        <end position="298"/>
    </location>
</feature>
<dbReference type="PROSITE" id="PS51329">
    <property type="entry name" value="C_CAP_COFACTOR_C"/>
    <property type="match status" value="1"/>
</dbReference>
<comment type="similarity">
    <text evidence="1 4">Belongs to the CAP family.</text>
</comment>
<dbReference type="Pfam" id="PF21938">
    <property type="entry name" value="CAP_N"/>
    <property type="match status" value="1"/>
</dbReference>
<dbReference type="SUPFAM" id="SSF101278">
    <property type="entry name" value="N-terminal domain of adenylylcyclase associated protein, CAP"/>
    <property type="match status" value="1"/>
</dbReference>
<comment type="function">
    <text evidence="2">The N-terminal domain binds to adenylyl cyclase, thereby enabling adenylyl cyclase to be activated by upstream regulatory signals, such as Ras. The C-terminal domain is required for normal cellular morphology and growth control.</text>
</comment>
<evidence type="ECO:0000313" key="7">
    <source>
        <dbReference type="EMBL" id="KAF1930211.1"/>
    </source>
</evidence>
<name>A0A6A5RP60_9PLEO</name>
<dbReference type="EMBL" id="ML978964">
    <property type="protein sequence ID" value="KAF1930211.1"/>
    <property type="molecule type" value="Genomic_DNA"/>
</dbReference>
<dbReference type="InterPro" id="IPR013992">
    <property type="entry name" value="Adenylate_cyclase-assoc_CAP_N"/>
</dbReference>
<feature type="region of interest" description="Disordered" evidence="5">
    <location>
        <begin position="322"/>
        <end position="379"/>
    </location>
</feature>
<dbReference type="GO" id="GO:0007015">
    <property type="term" value="P:actin filament organization"/>
    <property type="evidence" value="ECO:0007669"/>
    <property type="project" value="TreeGrafter"/>
</dbReference>
<dbReference type="GO" id="GO:0019933">
    <property type="term" value="P:cAMP-mediated signaling"/>
    <property type="evidence" value="ECO:0007669"/>
    <property type="project" value="TreeGrafter"/>
</dbReference>
<dbReference type="GeneID" id="54349723"/>
<dbReference type="Proteomes" id="UP000800082">
    <property type="component" value="Unassembled WGS sequence"/>
</dbReference>
<protein>
    <recommendedName>
        <fullName evidence="3 4">Adenylyl cyclase-associated protein</fullName>
    </recommendedName>
</protein>
<feature type="compositionally biased region" description="Basic and acidic residues" evidence="5">
    <location>
        <begin position="359"/>
        <end position="376"/>
    </location>
</feature>
<dbReference type="InterPro" id="IPR001837">
    <property type="entry name" value="Adenylate_cyclase-assoc_CAP"/>
</dbReference>
<dbReference type="Gene3D" id="1.25.40.330">
    <property type="entry name" value="Adenylate cyclase-associated CAP, N-terminal domain"/>
    <property type="match status" value="1"/>
</dbReference>
<dbReference type="InterPro" id="IPR053950">
    <property type="entry name" value="CAP_N"/>
</dbReference>
<dbReference type="Pfam" id="PF01213">
    <property type="entry name" value="CAP_N-CM"/>
    <property type="match status" value="1"/>
</dbReference>
<evidence type="ECO:0000256" key="3">
    <source>
        <dbReference type="ARBA" id="ARBA00072052"/>
    </source>
</evidence>
<reference evidence="7" key="1">
    <citation type="journal article" date="2020" name="Stud. Mycol.">
        <title>101 Dothideomycetes genomes: a test case for predicting lifestyles and emergence of pathogens.</title>
        <authorList>
            <person name="Haridas S."/>
            <person name="Albert R."/>
            <person name="Binder M."/>
            <person name="Bloem J."/>
            <person name="Labutti K."/>
            <person name="Salamov A."/>
            <person name="Andreopoulos B."/>
            <person name="Baker S."/>
            <person name="Barry K."/>
            <person name="Bills G."/>
            <person name="Bluhm B."/>
            <person name="Cannon C."/>
            <person name="Castanera R."/>
            <person name="Culley D."/>
            <person name="Daum C."/>
            <person name="Ezra D."/>
            <person name="Gonzalez J."/>
            <person name="Henrissat B."/>
            <person name="Kuo A."/>
            <person name="Liang C."/>
            <person name="Lipzen A."/>
            <person name="Lutzoni F."/>
            <person name="Magnuson J."/>
            <person name="Mondo S."/>
            <person name="Nolan M."/>
            <person name="Ohm R."/>
            <person name="Pangilinan J."/>
            <person name="Park H.-J."/>
            <person name="Ramirez L."/>
            <person name="Alfaro M."/>
            <person name="Sun H."/>
            <person name="Tritt A."/>
            <person name="Yoshinaga Y."/>
            <person name="Zwiers L.-H."/>
            <person name="Turgeon B."/>
            <person name="Goodwin S."/>
            <person name="Spatafora J."/>
            <person name="Crous P."/>
            <person name="Grigoriev I."/>
        </authorList>
    </citation>
    <scope>NUCLEOTIDE SEQUENCE</scope>
    <source>
        <strain evidence="7">CBS 183.55</strain>
    </source>
</reference>
<sequence length="524" mass="55411">MAQNNMNSLTTLIKRLEAATSRLEDIASSSFTTDSGASKTGTAAAVAAGGAAAAPAAAVPSPRAVESLPPSIAAFDELVSTELKTWLDLSSKMGAVIETQSKAVEGAFAAQRAFLSIANKAKKPDDQTIMGFLKDLQASMEKTDEVRQSNREPALKDPLSMVADGVGSLGWVTIGGGGGPKPHEYITELFGGAQMYGNKVLKEYRDKPEKTNVEWVQAYYKLFKALAEYARKHHPSGVAWNANGIDAKEAARQVSSASGPAAGAIPAPPPPPPPPAGGIPPPPGPPPPPGAAPPAKKAAPDMNAVFDDLNRGSDVTRGLKKVDTSQMTHKNPSLRAQAPVPTRSDSNGSLRGKSPAPPRKPDTMRTKKPPKKELDGNKWIIDNFDSPGDIVEFDAEINHSILISRCKNTTIRVNGKANAISIDNSSRTSIIIDSLVSSVDVIKCPNFALQVVGTLPTVLLDQVDGATIYLGKDSQNTEIFTSKCSSININLPSEDDYSENPLPEQIRSYIANGKIISEIVEHAG</sequence>
<evidence type="ECO:0000256" key="2">
    <source>
        <dbReference type="ARBA" id="ARBA00054756"/>
    </source>
</evidence>
<keyword evidence="8" id="KW-1185">Reference proteome</keyword>
<evidence type="ECO:0000256" key="1">
    <source>
        <dbReference type="ARBA" id="ARBA00007659"/>
    </source>
</evidence>
<dbReference type="InterPro" id="IPR036223">
    <property type="entry name" value="CAP_C_sf"/>
</dbReference>
<dbReference type="RefSeq" id="XP_033450459.1">
    <property type="nucleotide sequence ID" value="XM_033592055.1"/>
</dbReference>
<dbReference type="FunFam" id="2.160.20.70:FF:000008">
    <property type="entry name" value="Adenylyl cyclase-associated protein"/>
    <property type="match status" value="1"/>
</dbReference>
<feature type="compositionally biased region" description="Pro residues" evidence="5">
    <location>
        <begin position="266"/>
        <end position="292"/>
    </location>
</feature>
<feature type="domain" description="C-CAP/cofactor C-like" evidence="6">
    <location>
        <begin position="369"/>
        <end position="502"/>
    </location>
</feature>
<gene>
    <name evidence="7" type="ORF">M421DRAFT_419262</name>
</gene>
<evidence type="ECO:0000313" key="8">
    <source>
        <dbReference type="Proteomes" id="UP000800082"/>
    </source>
</evidence>
<dbReference type="FunFam" id="1.25.40.330:FF:000001">
    <property type="entry name" value="Adenylyl cyclase-associated protein"/>
    <property type="match status" value="1"/>
</dbReference>
<dbReference type="GO" id="GO:0005737">
    <property type="term" value="C:cytoplasm"/>
    <property type="evidence" value="ECO:0007669"/>
    <property type="project" value="TreeGrafter"/>
</dbReference>
<evidence type="ECO:0000259" key="6">
    <source>
        <dbReference type="PROSITE" id="PS51329"/>
    </source>
</evidence>
<dbReference type="InterPro" id="IPR016098">
    <property type="entry name" value="CAP/MinC_C"/>
</dbReference>
<dbReference type="InterPro" id="IPR036222">
    <property type="entry name" value="CAP_N_sf"/>
</dbReference>
<evidence type="ECO:0000256" key="4">
    <source>
        <dbReference type="RuleBase" id="RU000647"/>
    </source>
</evidence>
<dbReference type="SUPFAM" id="SSF69340">
    <property type="entry name" value="C-terminal domain of adenylylcyclase associated protein"/>
    <property type="match status" value="1"/>
</dbReference>
<dbReference type="PANTHER" id="PTHR10652:SF0">
    <property type="entry name" value="ADENYLYL CYCLASE-ASSOCIATED PROTEIN"/>
    <property type="match status" value="1"/>
</dbReference>
<dbReference type="Pfam" id="PF08603">
    <property type="entry name" value="CAP_C"/>
    <property type="match status" value="1"/>
</dbReference>
<dbReference type="SMART" id="SM00673">
    <property type="entry name" value="CARP"/>
    <property type="match status" value="2"/>
</dbReference>
<accession>A0A6A5RP60</accession>
<dbReference type="InterPro" id="IPR006599">
    <property type="entry name" value="CARP_motif"/>
</dbReference>
<proteinExistence type="inferred from homology"/>
<evidence type="ECO:0000256" key="5">
    <source>
        <dbReference type="SAM" id="MobiDB-lite"/>
    </source>
</evidence>
<dbReference type="InterPro" id="IPR013912">
    <property type="entry name" value="Adenylate_cyclase-assoc_CAP_C"/>
</dbReference>
<dbReference type="GO" id="GO:0008179">
    <property type="term" value="F:adenylate cyclase binding"/>
    <property type="evidence" value="ECO:0007669"/>
    <property type="project" value="TreeGrafter"/>
</dbReference>
<dbReference type="OrthoDB" id="77251at2759"/>
<dbReference type="GO" id="GO:0003779">
    <property type="term" value="F:actin binding"/>
    <property type="evidence" value="ECO:0007669"/>
    <property type="project" value="InterPro"/>
</dbReference>
<dbReference type="InterPro" id="IPR017901">
    <property type="entry name" value="C-CAP_CF_C-like"/>
</dbReference>
<dbReference type="Gene3D" id="2.160.20.70">
    <property type="match status" value="1"/>
</dbReference>
<dbReference type="PANTHER" id="PTHR10652">
    <property type="entry name" value="ADENYLYL CYCLASE-ASSOCIATED PROTEIN"/>
    <property type="match status" value="1"/>
</dbReference>